<dbReference type="SUPFAM" id="SSF51905">
    <property type="entry name" value="FAD/NAD(P)-binding domain"/>
    <property type="match status" value="1"/>
</dbReference>
<dbReference type="Gene3D" id="3.50.50.60">
    <property type="entry name" value="FAD/NAD(P)-binding domain"/>
    <property type="match status" value="1"/>
</dbReference>
<dbReference type="AlphaFoldDB" id="A0A1F6ASD6"/>
<dbReference type="InterPro" id="IPR050464">
    <property type="entry name" value="Zeta_carotene_desat/Oxidored"/>
</dbReference>
<evidence type="ECO:0000313" key="2">
    <source>
        <dbReference type="EMBL" id="OGG27207.1"/>
    </source>
</evidence>
<name>A0A1F6ASD6_9BACT</name>
<evidence type="ECO:0000313" key="3">
    <source>
        <dbReference type="Proteomes" id="UP000176609"/>
    </source>
</evidence>
<dbReference type="Gene3D" id="3.90.660.20">
    <property type="entry name" value="Protoporphyrinogen oxidase, mitochondrial, domain 2"/>
    <property type="match status" value="1"/>
</dbReference>
<gene>
    <name evidence="2" type="ORF">A2960_03270</name>
</gene>
<protein>
    <recommendedName>
        <fullName evidence="1">Amine oxidase domain-containing protein</fullName>
    </recommendedName>
</protein>
<dbReference type="PANTHER" id="PTHR42923">
    <property type="entry name" value="PROTOPORPHYRINOGEN OXIDASE"/>
    <property type="match status" value="1"/>
</dbReference>
<sequence length="416" mass="48097">MKIAVVGAGFSGLSAAYILSKLNHEVTLFEKEKTLGGLAGTFKLPGMSWALEKHYHHWFTNDSYALDLIEELGLKKHLLFPKTVTSIYYGNKTYPFNSPWDVLTFSPLTFIERLRTGLILTYLKILPKTSGQSLEDWSAYDWLKRYFGLKTFNLLWKPLLDGKFGPYAETVNMAWFWARIKKRTPRLGYLSGGYQILLESIAKAFVRNRGQILLDNEFKESLTSKFDKIIITTPSAIFAKMFPKLPKDYIKKITKIPHLHAYNLLLFTKDKILDKVYWLNINDRKFPFIAIVQQTNLISCKQYNGQHITWIANYLPPNHPYLKLTKEELLQLYLPFIKKINPNFNSQLTTHNSQLFFGPFAQPVFKTNYSQIKPGFKTPIPQVYLANMDMVYPWDRGTNYAIELGFQVAEIVNNGG</sequence>
<reference evidence="2 3" key="1">
    <citation type="journal article" date="2016" name="Nat. Commun.">
        <title>Thousands of microbial genomes shed light on interconnected biogeochemical processes in an aquifer system.</title>
        <authorList>
            <person name="Anantharaman K."/>
            <person name="Brown C.T."/>
            <person name="Hug L.A."/>
            <person name="Sharon I."/>
            <person name="Castelle C.J."/>
            <person name="Probst A.J."/>
            <person name="Thomas B.C."/>
            <person name="Singh A."/>
            <person name="Wilkins M.J."/>
            <person name="Karaoz U."/>
            <person name="Brodie E.L."/>
            <person name="Williams K.H."/>
            <person name="Hubbard S.S."/>
            <person name="Banfield J.F."/>
        </authorList>
    </citation>
    <scope>NUCLEOTIDE SEQUENCE [LARGE SCALE GENOMIC DNA]</scope>
</reference>
<dbReference type="Proteomes" id="UP000176609">
    <property type="component" value="Unassembled WGS sequence"/>
</dbReference>
<dbReference type="InterPro" id="IPR036188">
    <property type="entry name" value="FAD/NAD-bd_sf"/>
</dbReference>
<comment type="caution">
    <text evidence="2">The sequence shown here is derived from an EMBL/GenBank/DDBJ whole genome shotgun (WGS) entry which is preliminary data.</text>
</comment>
<evidence type="ECO:0000259" key="1">
    <source>
        <dbReference type="Pfam" id="PF01593"/>
    </source>
</evidence>
<accession>A0A1F6ASD6</accession>
<dbReference type="EMBL" id="MFJR01000006">
    <property type="protein sequence ID" value="OGG27207.1"/>
    <property type="molecule type" value="Genomic_DNA"/>
</dbReference>
<feature type="domain" description="Amine oxidase" evidence="1">
    <location>
        <begin position="10"/>
        <end position="412"/>
    </location>
</feature>
<dbReference type="PANTHER" id="PTHR42923:SF46">
    <property type="entry name" value="AMINE OXIDASE"/>
    <property type="match status" value="1"/>
</dbReference>
<organism evidence="2 3">
    <name type="scientific">Candidatus Gottesmanbacteria bacterium RIFCSPLOWO2_01_FULL_39_12b</name>
    <dbReference type="NCBI Taxonomy" id="1798388"/>
    <lineage>
        <taxon>Bacteria</taxon>
        <taxon>Candidatus Gottesmaniibacteriota</taxon>
    </lineage>
</organism>
<dbReference type="NCBIfam" id="NF005560">
    <property type="entry name" value="PRK07233.1"/>
    <property type="match status" value="1"/>
</dbReference>
<dbReference type="Gene3D" id="1.10.3110.10">
    <property type="entry name" value="protoporphyrinogen ix oxidase, domain 3"/>
    <property type="match status" value="1"/>
</dbReference>
<proteinExistence type="predicted"/>
<dbReference type="PRINTS" id="PR00419">
    <property type="entry name" value="ADXRDTASE"/>
</dbReference>
<dbReference type="GO" id="GO:0016491">
    <property type="term" value="F:oxidoreductase activity"/>
    <property type="evidence" value="ECO:0007669"/>
    <property type="project" value="InterPro"/>
</dbReference>
<dbReference type="Pfam" id="PF01593">
    <property type="entry name" value="Amino_oxidase"/>
    <property type="match status" value="1"/>
</dbReference>
<dbReference type="InterPro" id="IPR002937">
    <property type="entry name" value="Amino_oxidase"/>
</dbReference>